<dbReference type="EMBL" id="FNCK01000003">
    <property type="protein sequence ID" value="SDG09290.1"/>
    <property type="molecule type" value="Genomic_DNA"/>
</dbReference>
<reference evidence="2 3" key="1">
    <citation type="submission" date="2016-10" db="EMBL/GenBank/DDBJ databases">
        <authorList>
            <person name="de Groot N.N."/>
        </authorList>
    </citation>
    <scope>NUCLEOTIDE SEQUENCE [LARGE SCALE GENOMIC DNA]</scope>
    <source>
        <strain evidence="2 3">ATCC BAA-466</strain>
    </source>
</reference>
<dbReference type="AlphaFoldDB" id="A0A1G7RGV8"/>
<protein>
    <recommendedName>
        <fullName evidence="1">C2H2-type domain-containing protein</fullName>
    </recommendedName>
</protein>
<dbReference type="RefSeq" id="WP_090289432.1">
    <property type="nucleotide sequence ID" value="NZ_FNCK01000003.1"/>
</dbReference>
<evidence type="ECO:0000259" key="1">
    <source>
        <dbReference type="PROSITE" id="PS50157"/>
    </source>
</evidence>
<evidence type="ECO:0000313" key="2">
    <source>
        <dbReference type="EMBL" id="SDG09290.1"/>
    </source>
</evidence>
<evidence type="ECO:0000313" key="3">
    <source>
        <dbReference type="Proteomes" id="UP000199708"/>
    </source>
</evidence>
<gene>
    <name evidence="2" type="ORF">SAMN05421791_10316</name>
</gene>
<accession>A0A1G7RGV8</accession>
<name>A0A1G7RGV8_9LACT</name>
<feature type="domain" description="C2H2-type" evidence="1">
    <location>
        <begin position="31"/>
        <end position="59"/>
    </location>
</feature>
<dbReference type="STRING" id="120956.SAMN05421791_10316"/>
<organism evidence="2 3">
    <name type="scientific">Facklamia miroungae</name>
    <dbReference type="NCBI Taxonomy" id="120956"/>
    <lineage>
        <taxon>Bacteria</taxon>
        <taxon>Bacillati</taxon>
        <taxon>Bacillota</taxon>
        <taxon>Bacilli</taxon>
        <taxon>Lactobacillales</taxon>
        <taxon>Aerococcaceae</taxon>
        <taxon>Facklamia</taxon>
    </lineage>
</organism>
<proteinExistence type="predicted"/>
<dbReference type="OrthoDB" id="9810131at2"/>
<dbReference type="PROSITE" id="PS50157">
    <property type="entry name" value="ZINC_FINGER_C2H2_2"/>
    <property type="match status" value="1"/>
</dbReference>
<dbReference type="InterPro" id="IPR013087">
    <property type="entry name" value="Znf_C2H2_type"/>
</dbReference>
<keyword evidence="3" id="KW-1185">Reference proteome</keyword>
<sequence length="80" mass="9376">MKDLSRNIELNCPICANDQFEYDSELESTTYKCSDCGKEFTKDELLEANEYKINANLEDVKQEALMEIEKELKKIFKKSK</sequence>
<dbReference type="Proteomes" id="UP000199708">
    <property type="component" value="Unassembled WGS sequence"/>
</dbReference>